<dbReference type="EMBL" id="FOVP01000022">
    <property type="protein sequence ID" value="SFO27257.1"/>
    <property type="molecule type" value="Genomic_DNA"/>
</dbReference>
<reference evidence="2" key="1">
    <citation type="submission" date="2016-10" db="EMBL/GenBank/DDBJ databases">
        <authorList>
            <person name="Varghese N."/>
            <person name="Submissions S."/>
        </authorList>
    </citation>
    <scope>NUCLEOTIDE SEQUENCE [LARGE SCALE GENOMIC DNA]</scope>
    <source>
        <strain evidence="2">DSM 28463</strain>
    </source>
</reference>
<keyword evidence="2" id="KW-1185">Reference proteome</keyword>
<name>A0A1I5FTZ7_9RHOB</name>
<organism evidence="1 2">
    <name type="scientific">Roseovarius lutimaris</name>
    <dbReference type="NCBI Taxonomy" id="1005928"/>
    <lineage>
        <taxon>Bacteria</taxon>
        <taxon>Pseudomonadati</taxon>
        <taxon>Pseudomonadota</taxon>
        <taxon>Alphaproteobacteria</taxon>
        <taxon>Rhodobacterales</taxon>
        <taxon>Roseobacteraceae</taxon>
        <taxon>Roseovarius</taxon>
    </lineage>
</organism>
<protein>
    <submittedName>
        <fullName evidence="1">Uncharacterized protein</fullName>
    </submittedName>
</protein>
<evidence type="ECO:0000313" key="2">
    <source>
        <dbReference type="Proteomes" id="UP000198599"/>
    </source>
</evidence>
<proteinExistence type="predicted"/>
<accession>A0A1I5FTZ7</accession>
<dbReference type="AlphaFoldDB" id="A0A1I5FTZ7"/>
<dbReference type="STRING" id="1005928.SAMN04487859_12213"/>
<evidence type="ECO:0000313" key="1">
    <source>
        <dbReference type="EMBL" id="SFO27257.1"/>
    </source>
</evidence>
<sequence length="70" mass="7525">MVLNDAAKETIAHFPLGVVATVMPKATFPVRDDATTGFGEIRSRGPRSGDGVSAARMIAFYKLKLAEIYP</sequence>
<dbReference type="Proteomes" id="UP000198599">
    <property type="component" value="Unassembled WGS sequence"/>
</dbReference>
<gene>
    <name evidence="1" type="ORF">SAMN04487859_12213</name>
</gene>